<comment type="caution">
    <text evidence="1">The sequence shown here is derived from an EMBL/GenBank/DDBJ whole genome shotgun (WGS) entry which is preliminary data.</text>
</comment>
<accession>A0ACC1AW76</accession>
<dbReference type="EMBL" id="CM047904">
    <property type="protein sequence ID" value="KAJ0090884.1"/>
    <property type="molecule type" value="Genomic_DNA"/>
</dbReference>
<keyword evidence="2" id="KW-1185">Reference proteome</keyword>
<dbReference type="Proteomes" id="UP001164250">
    <property type="component" value="Chromosome 8"/>
</dbReference>
<gene>
    <name evidence="1" type="ORF">Patl1_14247</name>
</gene>
<sequence>MIRGGRSHVSSPPAFSNDAKRLLVCTGNTVSIFSTSTGLQITSLEGHAAEVTTVTVEPAASKVLCYCWTASLDGSIKYWDFSVPELLKTVDIKLPIFSMVIPSLLGQPTERNEKQHNIFAYVSVEDTRETTNPRKKKQPKPKPKPLHGRICKCNLTESRLAGGVTLAEMKVPQVITISPSGKYFGIRKHHKLLIWKVPDVESERMVMRKITMHHTKKMTVLAFHPTQRIVAAGDVTGRILIWRRFGDKTFAISDGLVDGNLMSSEEERPGVRDNDDADSCTTWHWHPSQVNVLNFSSDGAYLYSGGQEGVLVVWQLDTGKKKFLPRIGSPLLYFTYSPDPSLSSVSLQMSCADNQIHLLKMPSMEILKSISGIKLPCSVPEGYEALCRGIAFDQSAGLVALHTGNYCIQFYSLLDDHGISEVQVCERNHQPGDDVTVVVTLVALSQDGSMMSTAELKIAEEGIGGLVCLKFWASGSQNKEFSLSTVIYEPHRSWPEILSCGCYGIGMRAYRPLLSILPAVWLSAHLMVGTSRFGFAMMSFSRKILCFKILAGVAMLLDRTSMVPPLFSPVGLKKAMTAAAFSADGSVLAVAAETLITLWDPDENVLVAVIGETLTPIMSLSFVGKSEYLVATSRGSKPQLSVWSMSKLSASWSYMLQIEAVATAVDASSFAVLALLPESPKCKELNGTVFQGRDGVILLFNATDPVPVASWSVRKVFVILAQIMQIKLNLLSLFLSVFSPWKEAKGGFLAFLQVNPSSIQEYISDGKPPQTLLAYLNADHEYVLFDPYGEETHELSVIHREDLLASEESGQYGYASIYGELPEFQLKKNQATWTPSAPSEKPWETIFNGSSHNLPPLTKLCSAFLESLLEKRTAVVSD</sequence>
<evidence type="ECO:0000313" key="2">
    <source>
        <dbReference type="Proteomes" id="UP001164250"/>
    </source>
</evidence>
<evidence type="ECO:0000313" key="1">
    <source>
        <dbReference type="EMBL" id="KAJ0090884.1"/>
    </source>
</evidence>
<name>A0ACC1AW76_9ROSI</name>
<organism evidence="1 2">
    <name type="scientific">Pistacia atlantica</name>
    <dbReference type="NCBI Taxonomy" id="434234"/>
    <lineage>
        <taxon>Eukaryota</taxon>
        <taxon>Viridiplantae</taxon>
        <taxon>Streptophyta</taxon>
        <taxon>Embryophyta</taxon>
        <taxon>Tracheophyta</taxon>
        <taxon>Spermatophyta</taxon>
        <taxon>Magnoliopsida</taxon>
        <taxon>eudicotyledons</taxon>
        <taxon>Gunneridae</taxon>
        <taxon>Pentapetalae</taxon>
        <taxon>rosids</taxon>
        <taxon>malvids</taxon>
        <taxon>Sapindales</taxon>
        <taxon>Anacardiaceae</taxon>
        <taxon>Pistacia</taxon>
    </lineage>
</organism>
<protein>
    <submittedName>
        <fullName evidence="1">Uncharacterized protein</fullName>
    </submittedName>
</protein>
<reference evidence="2" key="1">
    <citation type="journal article" date="2023" name="G3 (Bethesda)">
        <title>Genome assembly and association tests identify interacting loci associated with vigor, precocity, and sex in interspecific pistachio rootstocks.</title>
        <authorList>
            <person name="Palmer W."/>
            <person name="Jacygrad E."/>
            <person name="Sagayaradj S."/>
            <person name="Cavanaugh K."/>
            <person name="Han R."/>
            <person name="Bertier L."/>
            <person name="Beede B."/>
            <person name="Kafkas S."/>
            <person name="Golino D."/>
            <person name="Preece J."/>
            <person name="Michelmore R."/>
        </authorList>
    </citation>
    <scope>NUCLEOTIDE SEQUENCE [LARGE SCALE GENOMIC DNA]</scope>
</reference>
<proteinExistence type="predicted"/>